<proteinExistence type="predicted"/>
<reference evidence="3 4" key="1">
    <citation type="submission" date="2019-12" db="EMBL/GenBank/DDBJ databases">
        <title>Complete genome sequence of Algicella marina strain 9Alg 56(T) isolated from the red alga Tichocarpus crinitus.</title>
        <authorList>
            <person name="Kim S.-G."/>
            <person name="Nedashkovskaya O.I."/>
        </authorList>
    </citation>
    <scope>NUCLEOTIDE SEQUENCE [LARGE SCALE GENOMIC DNA]</scope>
    <source>
        <strain evidence="3 4">9Alg 56</strain>
    </source>
</reference>
<dbReference type="Proteomes" id="UP000464495">
    <property type="component" value="Chromosome"/>
</dbReference>
<dbReference type="KEGG" id="amaq:GO499_11450"/>
<feature type="chain" id="PRO_5027063053" evidence="2">
    <location>
        <begin position="18"/>
        <end position="138"/>
    </location>
</feature>
<keyword evidence="4" id="KW-1185">Reference proteome</keyword>
<organism evidence="3 4">
    <name type="scientific">Algicella marina</name>
    <dbReference type="NCBI Taxonomy" id="2683284"/>
    <lineage>
        <taxon>Bacteria</taxon>
        <taxon>Pseudomonadati</taxon>
        <taxon>Pseudomonadota</taxon>
        <taxon>Alphaproteobacteria</taxon>
        <taxon>Rhodobacterales</taxon>
        <taxon>Paracoccaceae</taxon>
        <taxon>Algicella</taxon>
    </lineage>
</organism>
<evidence type="ECO:0000256" key="1">
    <source>
        <dbReference type="SAM" id="MobiDB-lite"/>
    </source>
</evidence>
<dbReference type="EMBL" id="CP046620">
    <property type="protein sequence ID" value="QHQ35747.1"/>
    <property type="molecule type" value="Genomic_DNA"/>
</dbReference>
<feature type="signal peptide" evidence="2">
    <location>
        <begin position="1"/>
        <end position="17"/>
    </location>
</feature>
<dbReference type="RefSeq" id="WP_161862307.1">
    <property type="nucleotide sequence ID" value="NZ_CP046620.1"/>
</dbReference>
<keyword evidence="2" id="KW-0732">Signal</keyword>
<name>A0A6P1T180_9RHOB</name>
<evidence type="ECO:0000313" key="3">
    <source>
        <dbReference type="EMBL" id="QHQ35747.1"/>
    </source>
</evidence>
<sequence length="138" mass="14331">MTRVLVLIFALAAPAAAQPVAPWVQSLCESEFSNLIERKDCLKREQAALSAISAIEDLYGDDGRTLLESCTPAGAPSFAATAQCAEARIQAAVDEGEAAPLGDAALLDSFKSRPTDGPANTSAFGKSIGLPQLQGEKP</sequence>
<evidence type="ECO:0000313" key="4">
    <source>
        <dbReference type="Proteomes" id="UP000464495"/>
    </source>
</evidence>
<gene>
    <name evidence="3" type="ORF">GO499_11450</name>
</gene>
<feature type="region of interest" description="Disordered" evidence="1">
    <location>
        <begin position="109"/>
        <end position="138"/>
    </location>
</feature>
<dbReference type="AlphaFoldDB" id="A0A6P1T180"/>
<evidence type="ECO:0000256" key="2">
    <source>
        <dbReference type="SAM" id="SignalP"/>
    </source>
</evidence>
<protein>
    <submittedName>
        <fullName evidence="3">Uncharacterized protein</fullName>
    </submittedName>
</protein>
<accession>A0A6P1T180</accession>